<dbReference type="OrthoDB" id="3760425at2"/>
<dbReference type="Proteomes" id="UP000236724">
    <property type="component" value="Unassembled WGS sequence"/>
</dbReference>
<proteinExistence type="predicted"/>
<reference evidence="1 2" key="1">
    <citation type="submission" date="2016-10" db="EMBL/GenBank/DDBJ databases">
        <authorList>
            <person name="de Groot N.N."/>
        </authorList>
    </citation>
    <scope>NUCLEOTIDE SEQUENCE [LARGE SCALE GENOMIC DNA]</scope>
    <source>
        <strain evidence="1">MBHS1</strain>
    </source>
</reference>
<sequence>MPNTDNKQLKHGKKVLLHIGTGKTGSTSIQRVLYQNKYNLSGVTYPCIKAHGLGQHYISLIYQPLNKVSRADKGKFKTESEFLDYTKELKKQFISLIQDKDKLLISSEFFEIFNIEELIEFRKTLEQYGYTEFKIVVYIREPVSYYCSLLQQQIKASHRIVQPKYKYPFKTLIDMCENVFGNDITVVPFEKKQLYQGDVVKDFIKHCSDFFGTFLSADKINYDRANESLSCEATYLVQMYREKFHAKNHNKSMPDSNHLVNILTKEIPSDGYHNLSLLPHIKKFVCFNHLKDMQWLKNKFSVTLNKYDYTCDNKGLDEIDVNKLKKLEHVTEKVDIKKLYHLAYQVEYYLNSKKNKHLPIKNIRNLKNDIFRTALEQHSLYAFIKKLLILYFYLLRIGIIEPD</sequence>
<gene>
    <name evidence="1" type="ORF">MBHS_03985</name>
</gene>
<dbReference type="AlphaFoldDB" id="A0A1H6FG01"/>
<keyword evidence="2" id="KW-1185">Reference proteome</keyword>
<evidence type="ECO:0000313" key="1">
    <source>
        <dbReference type="EMBL" id="SEH08096.1"/>
    </source>
</evidence>
<evidence type="ECO:0000313" key="2">
    <source>
        <dbReference type="Proteomes" id="UP000236724"/>
    </source>
</evidence>
<evidence type="ECO:0008006" key="3">
    <source>
        <dbReference type="Google" id="ProtNLM"/>
    </source>
</evidence>
<organism evidence="1 2">
    <name type="scientific">Candidatus Venteria ishoeyi</name>
    <dbReference type="NCBI Taxonomy" id="1899563"/>
    <lineage>
        <taxon>Bacteria</taxon>
        <taxon>Pseudomonadati</taxon>
        <taxon>Pseudomonadota</taxon>
        <taxon>Gammaproteobacteria</taxon>
        <taxon>Thiotrichales</taxon>
        <taxon>Thiotrichaceae</taxon>
        <taxon>Venteria</taxon>
    </lineage>
</organism>
<dbReference type="SUPFAM" id="SSF52540">
    <property type="entry name" value="P-loop containing nucleoside triphosphate hydrolases"/>
    <property type="match status" value="1"/>
</dbReference>
<accession>A0A1H6FG01</accession>
<dbReference type="EMBL" id="FMSV02000543">
    <property type="protein sequence ID" value="SEH08096.1"/>
    <property type="molecule type" value="Genomic_DNA"/>
</dbReference>
<protein>
    <recommendedName>
        <fullName evidence="3">Sulfotransferase domain protein</fullName>
    </recommendedName>
</protein>
<name>A0A1H6FG01_9GAMM</name>
<dbReference type="InterPro" id="IPR027417">
    <property type="entry name" value="P-loop_NTPase"/>
</dbReference>
<dbReference type="RefSeq" id="WP_103921678.1">
    <property type="nucleotide sequence ID" value="NZ_FMSV02000543.1"/>
</dbReference>